<reference evidence="4" key="1">
    <citation type="submission" date="2025-08" db="UniProtKB">
        <authorList>
            <consortium name="RefSeq"/>
        </authorList>
    </citation>
    <scope>IDENTIFICATION</scope>
</reference>
<keyword evidence="3" id="KW-1185">Reference proteome</keyword>
<dbReference type="InterPro" id="IPR000884">
    <property type="entry name" value="TSP1_rpt"/>
</dbReference>
<dbReference type="SMART" id="SM00209">
    <property type="entry name" value="TSP1"/>
    <property type="match status" value="3"/>
</dbReference>
<feature type="compositionally biased region" description="Low complexity" evidence="1">
    <location>
        <begin position="525"/>
        <end position="567"/>
    </location>
</feature>
<proteinExistence type="predicted"/>
<organism evidence="3 4">
    <name type="scientific">Biomphalaria glabrata</name>
    <name type="common">Bloodfluke planorb</name>
    <name type="synonym">Freshwater snail</name>
    <dbReference type="NCBI Taxonomy" id="6526"/>
    <lineage>
        <taxon>Eukaryota</taxon>
        <taxon>Metazoa</taxon>
        <taxon>Spiralia</taxon>
        <taxon>Lophotrochozoa</taxon>
        <taxon>Mollusca</taxon>
        <taxon>Gastropoda</taxon>
        <taxon>Heterobranchia</taxon>
        <taxon>Euthyneura</taxon>
        <taxon>Panpulmonata</taxon>
        <taxon>Hygrophila</taxon>
        <taxon>Lymnaeoidea</taxon>
        <taxon>Planorbidae</taxon>
        <taxon>Biomphalaria</taxon>
    </lineage>
</organism>
<keyword evidence="2" id="KW-0472">Membrane</keyword>
<dbReference type="PANTHER" id="PTHR46534:SF1">
    <property type="entry name" value="IGGFC-BINDING PROTEIN N-TERMINAL DOMAIN-CONTAINING PROTEIN"/>
    <property type="match status" value="1"/>
</dbReference>
<feature type="compositionally biased region" description="Polar residues" evidence="1">
    <location>
        <begin position="573"/>
        <end position="583"/>
    </location>
</feature>
<name>A0A9W2ZC91_BIOGL</name>
<gene>
    <name evidence="4" type="primary">LOC106054021</name>
</gene>
<sequence>MFPTSTLCVLFPSIDFVAAVSTLFGKMFLVSCPRMTHHYLPWPHITPELFFMLMSRHMKLQISIKTAWYNSSNQHVPLEMLVELNRSVPALLVTIPKIYQHRTNIGIQHTFILVASQDFALAVVLFDYMESTAVFRAMPVDGWGRRYYAVTLGYFIAMVAVTNDGPNTISFTLKAEKKDSFQVYFDQYYRHDFHWDVTLLSYQSYVWSTCNLHVKLGSITGTTIVGRKRFGFISGNCRSYTMTRHCGSKMKSYYDIEGTYDIAVEMLMPFETFGKDFMTFYMDGLQTAGYYIILAGKALTQVTLHANRFNAGEVISIEKEGDWVSRDIGLGRVTSTKGIQLVYVSRSACKSPLKVYGEPGDPSLCQIVPTSLLYHIYIWRSPLIMQTQNFVAMMVESKNLGQLILNGFPLQSRVNWLDIPGTNGWKFSQYKVNQDLVYNLYTSNANFGCYLYGYSTGTSYMYPAGYISSPINQKCETTLTSSYPGDLIDNDCDERVDEELKNGIDDDYDGEIDEDLNDFKADVTTTTSTTTRTSSTTSTTQPSTTSMTKPKVVTTMKPTSPTTMRTTAETRVKVTTPQPTTKILPSEGSPTTLVATTTSTTTASSTTITSTTKATKTIVTTRKTEVKFTTVNDVSITPGMFSSWSHWMCDRDCQNTRQHRKRLCIRTASSYCYGPTIEWRKSSCYVNRVCPRDCQLYQWDVDCTGSCFNCLHDCDKFNGSCAGCKPGFQNPQAGCIEECDEFTYGNKCEGDCQVKCGADCMERINGTCFDTGEYSIWSVWTCTKNCLEPRLHRTRVCLKAPGGLSCQGDYEQWKTGYCYVNSTCPKDCPKFRWDVNCVQSCDSCIQDCDKFNGSCYSCKPGYRLPKYGCVDVCLENTFGLNCLGNCLDNCGADCMDKETGACYTIGVYGPWEQWHCSRDCLNPNMIRKRYCNTTSSGITCQGSNIDSRLSNCYAGKLCPKYCPEFKWDVDCVRSCPNCHSDCDKFTGTCDYCTSGYKYPEKGCNTACEANEFGVNCVGDCRRQCGEDCADRVTGRCPSQRWIYVLALVPICFLPALYLMLKKKSSNVIETIDLQSPEDYYYEFEELADEPLASEVNLLQKSNVSVMSQTTNGSTEL</sequence>
<dbReference type="PROSITE" id="PS50092">
    <property type="entry name" value="TSP1"/>
    <property type="match status" value="1"/>
</dbReference>
<evidence type="ECO:0000313" key="4">
    <source>
        <dbReference type="RefSeq" id="XP_055872558.1"/>
    </source>
</evidence>
<feature type="transmembrane region" description="Helical" evidence="2">
    <location>
        <begin position="1041"/>
        <end position="1060"/>
    </location>
</feature>
<accession>A0A9W2ZC91</accession>
<dbReference type="OrthoDB" id="5963662at2759"/>
<evidence type="ECO:0000256" key="1">
    <source>
        <dbReference type="SAM" id="MobiDB-lite"/>
    </source>
</evidence>
<evidence type="ECO:0000256" key="2">
    <source>
        <dbReference type="SAM" id="Phobius"/>
    </source>
</evidence>
<evidence type="ECO:0000313" key="3">
    <source>
        <dbReference type="Proteomes" id="UP001165740"/>
    </source>
</evidence>
<dbReference type="PANTHER" id="PTHR46534">
    <property type="entry name" value="IGGFC_BINDING DOMAIN-CONTAINING PROTEIN"/>
    <property type="match status" value="1"/>
</dbReference>
<keyword evidence="2" id="KW-0812">Transmembrane</keyword>
<dbReference type="Proteomes" id="UP001165740">
    <property type="component" value="Chromosome 18"/>
</dbReference>
<protein>
    <submittedName>
        <fullName evidence="4">Uncharacterized protein LOC106054021 isoform X1</fullName>
    </submittedName>
</protein>
<dbReference type="RefSeq" id="XP_055872558.1">
    <property type="nucleotide sequence ID" value="XM_056016583.1"/>
</dbReference>
<feature type="region of interest" description="Disordered" evidence="1">
    <location>
        <begin position="525"/>
        <end position="598"/>
    </location>
</feature>
<keyword evidence="2" id="KW-1133">Transmembrane helix</keyword>
<dbReference type="AlphaFoldDB" id="A0A9W2ZC91"/>
<dbReference type="GeneID" id="106054021"/>